<dbReference type="AlphaFoldDB" id="A0A8S9M3R3"/>
<dbReference type="GO" id="GO:0008234">
    <property type="term" value="F:cysteine-type peptidase activity"/>
    <property type="evidence" value="ECO:0007669"/>
    <property type="project" value="UniProtKB-KW"/>
</dbReference>
<proteinExistence type="inferred from homology"/>
<protein>
    <recommendedName>
        <fullName evidence="6">Peptidase C1A papain C-terminal domain-containing protein</fullName>
    </recommendedName>
</protein>
<evidence type="ECO:0000256" key="5">
    <source>
        <dbReference type="ARBA" id="ARBA00023157"/>
    </source>
</evidence>
<evidence type="ECO:0000256" key="1">
    <source>
        <dbReference type="ARBA" id="ARBA00008455"/>
    </source>
</evidence>
<keyword evidence="5" id="KW-1015">Disulfide bond</keyword>
<accession>A0A8S9M3R3</accession>
<organism evidence="7">
    <name type="scientific">Brassica cretica</name>
    <name type="common">Mustard</name>
    <dbReference type="NCBI Taxonomy" id="69181"/>
    <lineage>
        <taxon>Eukaryota</taxon>
        <taxon>Viridiplantae</taxon>
        <taxon>Streptophyta</taxon>
        <taxon>Embryophyta</taxon>
        <taxon>Tracheophyta</taxon>
        <taxon>Spermatophyta</taxon>
        <taxon>Magnoliopsida</taxon>
        <taxon>eudicotyledons</taxon>
        <taxon>Gunneridae</taxon>
        <taxon>Pentapetalae</taxon>
        <taxon>rosids</taxon>
        <taxon>malvids</taxon>
        <taxon>Brassicales</taxon>
        <taxon>Brassicaceae</taxon>
        <taxon>Brassiceae</taxon>
        <taxon>Brassica</taxon>
    </lineage>
</organism>
<keyword evidence="4" id="KW-0788">Thiol protease</keyword>
<name>A0A8S9M3R3_BRACR</name>
<dbReference type="CDD" id="cd02248">
    <property type="entry name" value="Peptidase_C1A"/>
    <property type="match status" value="1"/>
</dbReference>
<dbReference type="InterPro" id="IPR013128">
    <property type="entry name" value="Peptidase_C1A"/>
</dbReference>
<evidence type="ECO:0000313" key="7">
    <source>
        <dbReference type="EMBL" id="KAF2614664.1"/>
    </source>
</evidence>
<dbReference type="Pfam" id="PF00112">
    <property type="entry name" value="Peptidase_C1"/>
    <property type="match status" value="3"/>
</dbReference>
<comment type="caution">
    <text evidence="7">The sequence shown here is derived from an EMBL/GenBank/DDBJ whole genome shotgun (WGS) entry which is preliminary data.</text>
</comment>
<dbReference type="InterPro" id="IPR039417">
    <property type="entry name" value="Peptidase_C1A_papain-like"/>
</dbReference>
<keyword evidence="3" id="KW-0378">Hydrolase</keyword>
<keyword evidence="2" id="KW-0645">Protease</keyword>
<dbReference type="PANTHER" id="PTHR12411">
    <property type="entry name" value="CYSTEINE PROTEASE FAMILY C1-RELATED"/>
    <property type="match status" value="1"/>
</dbReference>
<evidence type="ECO:0000259" key="6">
    <source>
        <dbReference type="SMART" id="SM00645"/>
    </source>
</evidence>
<evidence type="ECO:0000256" key="4">
    <source>
        <dbReference type="ARBA" id="ARBA00022807"/>
    </source>
</evidence>
<dbReference type="InterPro" id="IPR000668">
    <property type="entry name" value="Peptidase_C1A_C"/>
</dbReference>
<dbReference type="InterPro" id="IPR038765">
    <property type="entry name" value="Papain-like_cys_pep_sf"/>
</dbReference>
<evidence type="ECO:0000256" key="3">
    <source>
        <dbReference type="ARBA" id="ARBA00022801"/>
    </source>
</evidence>
<feature type="domain" description="Peptidase C1A papain C-terminal" evidence="6">
    <location>
        <begin position="149"/>
        <end position="316"/>
    </location>
</feature>
<gene>
    <name evidence="7" type="ORF">F2Q70_00007766</name>
</gene>
<dbReference type="EMBL" id="QGKY02000089">
    <property type="protein sequence ID" value="KAF2614664.1"/>
    <property type="molecule type" value="Genomic_DNA"/>
</dbReference>
<comment type="similarity">
    <text evidence="1">Belongs to the peptidase C1 family.</text>
</comment>
<evidence type="ECO:0000256" key="2">
    <source>
        <dbReference type="ARBA" id="ARBA00022670"/>
    </source>
</evidence>
<dbReference type="SUPFAM" id="SSF54001">
    <property type="entry name" value="Cysteine proteinases"/>
    <property type="match status" value="2"/>
</dbReference>
<dbReference type="SMART" id="SM00645">
    <property type="entry name" value="Pept_C1"/>
    <property type="match status" value="1"/>
</dbReference>
<dbReference type="Gene3D" id="3.90.70.10">
    <property type="entry name" value="Cysteine proteinases"/>
    <property type="match status" value="2"/>
</dbReference>
<sequence length="319" mass="36204">MHNSWSIQLCDFKGQTHALNFHSGNGKFRTETGETTELLARSEMRQVVELPMHSVAVGAVEAAYHQKYGIGTDLSEQQLIDCSFRVYGNHGCFRGLPSRAFDYIKAYGLILERDYEYISLQSVCRQLVKKPFVNITRYVNITSCRETGETTELLARSEMRQVVELPMHSVTVGAVEAAYHQKYGIGTDLSEQQLIDCSFRVYGNHGCFRGLPSRAFDYIKAYGLILERDYEYISLQSVCRQLDDEDELKQAVTSVSISFDTSEIRYYRSGVFTSNHCGNTLKDLRHFALAVGYGIENGVPYWLIKNSWGEDWGEGLLQG</sequence>
<reference evidence="7" key="1">
    <citation type="submission" date="2019-12" db="EMBL/GenBank/DDBJ databases">
        <title>Genome sequencing and annotation of Brassica cretica.</title>
        <authorList>
            <person name="Studholme D.J."/>
            <person name="Sarris P.F."/>
        </authorList>
    </citation>
    <scope>NUCLEOTIDE SEQUENCE</scope>
    <source>
        <strain evidence="7">PFS-102/07</strain>
        <tissue evidence="7">Leaf</tissue>
    </source>
</reference>
<dbReference type="GO" id="GO:0006508">
    <property type="term" value="P:proteolysis"/>
    <property type="evidence" value="ECO:0007669"/>
    <property type="project" value="UniProtKB-KW"/>
</dbReference>